<proteinExistence type="predicted"/>
<protein>
    <submittedName>
        <fullName evidence="2">Uncharacterized protein</fullName>
    </submittedName>
</protein>
<dbReference type="AlphaFoldDB" id="A0A8J4VMA3"/>
<evidence type="ECO:0000256" key="1">
    <source>
        <dbReference type="SAM" id="Phobius"/>
    </source>
</evidence>
<keyword evidence="1" id="KW-0812">Transmembrane</keyword>
<keyword evidence="1" id="KW-1133">Transmembrane helix</keyword>
<sequence>MLGKKKIIKENDAQLSFNSQEIVNDYGMSLVLLFLPLVCISLMSTLPLNKLELKLGIISSKKDYRSALVYWVLLVRGVLMTDALSADVAKGCCAWIRGCCYHVYGSKSLCS</sequence>
<evidence type="ECO:0000313" key="3">
    <source>
        <dbReference type="Proteomes" id="UP000737018"/>
    </source>
</evidence>
<organism evidence="2 3">
    <name type="scientific">Castanea mollissima</name>
    <name type="common">Chinese chestnut</name>
    <dbReference type="NCBI Taxonomy" id="60419"/>
    <lineage>
        <taxon>Eukaryota</taxon>
        <taxon>Viridiplantae</taxon>
        <taxon>Streptophyta</taxon>
        <taxon>Embryophyta</taxon>
        <taxon>Tracheophyta</taxon>
        <taxon>Spermatophyta</taxon>
        <taxon>Magnoliopsida</taxon>
        <taxon>eudicotyledons</taxon>
        <taxon>Gunneridae</taxon>
        <taxon>Pentapetalae</taxon>
        <taxon>rosids</taxon>
        <taxon>fabids</taxon>
        <taxon>Fagales</taxon>
        <taxon>Fagaceae</taxon>
        <taxon>Castanea</taxon>
    </lineage>
</organism>
<dbReference type="EMBL" id="JRKL02001144">
    <property type="protein sequence ID" value="KAF3965758.1"/>
    <property type="molecule type" value="Genomic_DNA"/>
</dbReference>
<dbReference type="Proteomes" id="UP000737018">
    <property type="component" value="Unassembled WGS sequence"/>
</dbReference>
<keyword evidence="3" id="KW-1185">Reference proteome</keyword>
<name>A0A8J4VMA3_9ROSI</name>
<keyword evidence="1" id="KW-0472">Membrane</keyword>
<reference evidence="2" key="1">
    <citation type="submission" date="2020-03" db="EMBL/GenBank/DDBJ databases">
        <title>Castanea mollissima Vanexum genome sequencing.</title>
        <authorList>
            <person name="Staton M."/>
        </authorList>
    </citation>
    <scope>NUCLEOTIDE SEQUENCE</scope>
    <source>
        <tissue evidence="2">Leaf</tissue>
    </source>
</reference>
<comment type="caution">
    <text evidence="2">The sequence shown here is derived from an EMBL/GenBank/DDBJ whole genome shotgun (WGS) entry which is preliminary data.</text>
</comment>
<accession>A0A8J4VMA3</accession>
<evidence type="ECO:0000313" key="2">
    <source>
        <dbReference type="EMBL" id="KAF3965758.1"/>
    </source>
</evidence>
<feature type="transmembrane region" description="Helical" evidence="1">
    <location>
        <begin position="26"/>
        <end position="46"/>
    </location>
</feature>
<gene>
    <name evidence="2" type="ORF">CMV_010087</name>
</gene>